<dbReference type="SUPFAM" id="SSF48452">
    <property type="entry name" value="TPR-like"/>
    <property type="match status" value="3"/>
</dbReference>
<dbReference type="Gene3D" id="1.25.40.10">
    <property type="entry name" value="Tetratricopeptide repeat domain"/>
    <property type="match status" value="2"/>
</dbReference>
<dbReference type="SMART" id="SM00028">
    <property type="entry name" value="TPR"/>
    <property type="match status" value="3"/>
</dbReference>
<dbReference type="PANTHER" id="PTHR45586">
    <property type="entry name" value="TPR REPEAT-CONTAINING PROTEIN PA4667"/>
    <property type="match status" value="1"/>
</dbReference>
<dbReference type="Proteomes" id="UP000199729">
    <property type="component" value="Chromosome"/>
</dbReference>
<proteinExistence type="predicted"/>
<keyword evidence="5" id="KW-1185">Reference proteome</keyword>
<evidence type="ECO:0008006" key="6">
    <source>
        <dbReference type="Google" id="ProtNLM"/>
    </source>
</evidence>
<gene>
    <name evidence="4" type="ORF">VITFI_CDS2675</name>
</gene>
<evidence type="ECO:0000313" key="5">
    <source>
        <dbReference type="Proteomes" id="UP000199729"/>
    </source>
</evidence>
<keyword evidence="1" id="KW-0677">Repeat</keyword>
<evidence type="ECO:0000256" key="2">
    <source>
        <dbReference type="ARBA" id="ARBA00022803"/>
    </source>
</evidence>
<evidence type="ECO:0000256" key="3">
    <source>
        <dbReference type="PROSITE-ProRule" id="PRU00339"/>
    </source>
</evidence>
<protein>
    <recommendedName>
        <fullName evidence="6">Tetratricopeptide repeat protein</fullName>
    </recommendedName>
</protein>
<reference evidence="4 5" key="1">
    <citation type="submission" date="2017-07" db="EMBL/GenBank/DDBJ databases">
        <title>Complete Genome Sequence of the cosmetic ferment Vitreoscilla filiformis (ATCC15551).</title>
        <authorList>
            <person name="Contreras S."/>
            <person name="Sagory-Zalkind P."/>
            <person name="Blanquart H."/>
            <person name="Iltis A."/>
            <person name="Morand S.C."/>
        </authorList>
    </citation>
    <scope>NUCLEOTIDE SEQUENCE [LARGE SCALE GENOMIC DNA]</scope>
    <source>
        <strain evidence="4 5">ATCC 15551</strain>
    </source>
</reference>
<evidence type="ECO:0000313" key="4">
    <source>
        <dbReference type="EMBL" id="ASM78452.1"/>
    </source>
</evidence>
<sequence length="562" mass="62915">MPPVAPPVNSALDAPTFYEILLGEIQAQSGQPGNAFELILDAAQRSQDDGLYRRAVEVAIQQRSPERALRAAQAWRTQSPDSIQANTTWVQLLIFTNQPDKIPAALSQVLKQLPEGRRVSTISELPRHLGALTSKTKALKIAEQVLTPYLSATPTRTAARVCLGQLALMAGQADVALAHMRRAHSDDPRHATPILLALDLANNGHNEALPVIERYVQADDTPAHVRIAYARHLEQRRRLGPATAQLRLAQRTQPDNRAGWLALGIQLVELQEAAEAIQALTTYIDRQSTAGAVVTSGDAEAAGEAAQRALDIARHYLAKAYLQQNNTAAAQQWLDQIPLERTEFGMLLQRAQLLVRQKQWPQALTLIREGRTATDIEPRTRILAEAHLLRDDGQWQAAYDLLLTHMRQSPEDTALIYELAIAAEHLRRYDDAEVLLRRAMQLDPRDAQAYNALGYSLAERNERLDEAHSLIQKALDLMPDDPFIQDSMGWVLFRQGHLERARALLQQSFDARPHPEVAAHLGEVLWVMGQQEQARTIWRDGLKRDAQHDTLRQTLDRLKVRL</sequence>
<dbReference type="AlphaFoldDB" id="A0A221KHC2"/>
<dbReference type="Pfam" id="PF13432">
    <property type="entry name" value="TPR_16"/>
    <property type="match status" value="1"/>
</dbReference>
<dbReference type="InterPro" id="IPR019734">
    <property type="entry name" value="TPR_rpt"/>
</dbReference>
<dbReference type="PANTHER" id="PTHR45586:SF16">
    <property type="entry name" value="DOMAIN PROTEIN, PUTATIVE-RELATED"/>
    <property type="match status" value="1"/>
</dbReference>
<feature type="repeat" description="TPR" evidence="3">
    <location>
        <begin position="413"/>
        <end position="446"/>
    </location>
</feature>
<dbReference type="InterPro" id="IPR011990">
    <property type="entry name" value="TPR-like_helical_dom_sf"/>
</dbReference>
<dbReference type="KEGG" id="vff:VITFI_CDS2675"/>
<organism evidence="4 5">
    <name type="scientific">Vitreoscilla filiformis</name>
    <dbReference type="NCBI Taxonomy" id="63"/>
    <lineage>
        <taxon>Bacteria</taxon>
        <taxon>Pseudomonadati</taxon>
        <taxon>Pseudomonadota</taxon>
        <taxon>Betaproteobacteria</taxon>
        <taxon>Neisseriales</taxon>
        <taxon>Neisseriaceae</taxon>
        <taxon>Vitreoscilla</taxon>
    </lineage>
</organism>
<accession>A0A221KHC2</accession>
<keyword evidence="2 3" id="KW-0802">TPR repeat</keyword>
<dbReference type="EMBL" id="CP022423">
    <property type="protein sequence ID" value="ASM78452.1"/>
    <property type="molecule type" value="Genomic_DNA"/>
</dbReference>
<dbReference type="InterPro" id="IPR051012">
    <property type="entry name" value="CellSynth/LPSAsmb/PSIAsmb"/>
</dbReference>
<evidence type="ECO:0000256" key="1">
    <source>
        <dbReference type="ARBA" id="ARBA00022737"/>
    </source>
</evidence>
<dbReference type="PROSITE" id="PS50005">
    <property type="entry name" value="TPR"/>
    <property type="match status" value="1"/>
</dbReference>
<name>A0A221KHC2_VITFI</name>
<dbReference type="Pfam" id="PF14559">
    <property type="entry name" value="TPR_19"/>
    <property type="match status" value="1"/>
</dbReference>